<reference evidence="19 20" key="1">
    <citation type="journal article" date="2020" name="Nat. Food">
        <title>A phased Vanilla planifolia genome enables genetic improvement of flavour and production.</title>
        <authorList>
            <person name="Hasing T."/>
            <person name="Tang H."/>
            <person name="Brym M."/>
            <person name="Khazi F."/>
            <person name="Huang T."/>
            <person name="Chambers A.H."/>
        </authorList>
    </citation>
    <scope>NUCLEOTIDE SEQUENCE [LARGE SCALE GENOMIC DNA]</scope>
    <source>
        <tissue evidence="18">Leaf</tissue>
    </source>
</reference>
<dbReference type="GO" id="GO:0061630">
    <property type="term" value="F:ubiquitin protein ligase activity"/>
    <property type="evidence" value="ECO:0007669"/>
    <property type="project" value="UniProtKB-EC"/>
</dbReference>
<dbReference type="GO" id="GO:0000325">
    <property type="term" value="C:plant-type vacuole"/>
    <property type="evidence" value="ECO:0007669"/>
    <property type="project" value="TreeGrafter"/>
</dbReference>
<evidence type="ECO:0000259" key="16">
    <source>
        <dbReference type="PROSITE" id="PS50089"/>
    </source>
</evidence>
<dbReference type="Gene3D" id="3.30.40.10">
    <property type="entry name" value="Zinc/RING finger domain, C3HC4 (zinc finger)"/>
    <property type="match status" value="1"/>
</dbReference>
<proteinExistence type="predicted"/>
<feature type="transmembrane region" description="Helical" evidence="15">
    <location>
        <begin position="119"/>
        <end position="137"/>
    </location>
</feature>
<dbReference type="Proteomes" id="UP000636800">
    <property type="component" value="Unassembled WGS sequence"/>
</dbReference>
<dbReference type="OrthoDB" id="8062037at2759"/>
<keyword evidence="11 15" id="KW-1133">Transmembrane helix</keyword>
<feature type="transmembrane region" description="Helical" evidence="15">
    <location>
        <begin position="212"/>
        <end position="230"/>
    </location>
</feature>
<dbReference type="EMBL" id="JADCNM010000014">
    <property type="protein sequence ID" value="KAG0453936.1"/>
    <property type="molecule type" value="Genomic_DNA"/>
</dbReference>
<sequence>MSATRALSPLAGAAVDTAPLLGARAGGGGEERGRWQSRRPSLRGAARFLRRASSRRLMREPSVLVRESAAEQLEERQSDWAYSRPVVFLDVLWNMVFVGVAVGVLIVSRDERPAMPLRLWIVGYALQCVVHAICVCVEYQRRHAPQQVASGLESGGNGSHGSRSRGGSGPSSPRDFEERGAAGGSYNSELSQEEEGSSIARHIESANTMFSFIWWIIGFYWVSAGGPILTHDAPQLYWLCIVFLAFDVFFVVLCVALACIIGIAVCCCLPCIIAILYAVADQEGASEEDICRLPKFKFRRTEESEKPSEISRSYEGIMTECGSPHNEVVLSSEDAECCICLSAYDDGVELRQLPCDHHFHCACIDKWLHINATCPLCKYNIVKSSNDSREEV</sequence>
<evidence type="ECO:0000313" key="17">
    <source>
        <dbReference type="EMBL" id="KAG0452832.1"/>
    </source>
</evidence>
<keyword evidence="10" id="KW-0862">Zinc</keyword>
<evidence type="ECO:0000256" key="15">
    <source>
        <dbReference type="SAM" id="Phobius"/>
    </source>
</evidence>
<dbReference type="GO" id="GO:0008270">
    <property type="term" value="F:zinc ion binding"/>
    <property type="evidence" value="ECO:0007669"/>
    <property type="project" value="UniProtKB-KW"/>
</dbReference>
<dbReference type="PANTHER" id="PTHR45977:SF28">
    <property type="entry name" value="OS02G0674700 PROTEIN"/>
    <property type="match status" value="1"/>
</dbReference>
<evidence type="ECO:0000256" key="7">
    <source>
        <dbReference type="ARBA" id="ARBA00022723"/>
    </source>
</evidence>
<feature type="transmembrane region" description="Helical" evidence="15">
    <location>
        <begin position="260"/>
        <end position="280"/>
    </location>
</feature>
<keyword evidence="7" id="KW-0479">Metal-binding</keyword>
<feature type="domain" description="RING-type" evidence="16">
    <location>
        <begin position="337"/>
        <end position="378"/>
    </location>
</feature>
<dbReference type="FunFam" id="3.30.40.10:FF:000217">
    <property type="entry name" value="E3 ubiquitin-protein ligase At1g12760"/>
    <property type="match status" value="1"/>
</dbReference>
<feature type="transmembrane region" description="Helical" evidence="15">
    <location>
        <begin position="236"/>
        <end position="255"/>
    </location>
</feature>
<evidence type="ECO:0000256" key="9">
    <source>
        <dbReference type="ARBA" id="ARBA00022786"/>
    </source>
</evidence>
<protein>
    <recommendedName>
        <fullName evidence="4">RING-type E3 ubiquitin transferase</fullName>
        <ecNumber evidence="4">2.3.2.27</ecNumber>
    </recommendedName>
</protein>
<dbReference type="InterPro" id="IPR001841">
    <property type="entry name" value="Znf_RING"/>
</dbReference>
<evidence type="ECO:0000256" key="8">
    <source>
        <dbReference type="ARBA" id="ARBA00022771"/>
    </source>
</evidence>
<feature type="transmembrane region" description="Helical" evidence="15">
    <location>
        <begin position="86"/>
        <end position="107"/>
    </location>
</feature>
<dbReference type="PANTHER" id="PTHR45977">
    <property type="entry name" value="TARGET OF ERK KINASE MPK-1"/>
    <property type="match status" value="1"/>
</dbReference>
<dbReference type="GO" id="GO:0016020">
    <property type="term" value="C:membrane"/>
    <property type="evidence" value="ECO:0007669"/>
    <property type="project" value="UniProtKB-SubCell"/>
</dbReference>
<comment type="pathway">
    <text evidence="3">Protein modification; protein ubiquitination.</text>
</comment>
<keyword evidence="12 15" id="KW-0472">Membrane</keyword>
<dbReference type="Pfam" id="PF13639">
    <property type="entry name" value="zf-RING_2"/>
    <property type="match status" value="1"/>
</dbReference>
<keyword evidence="5" id="KW-0808">Transferase</keyword>
<evidence type="ECO:0000256" key="13">
    <source>
        <dbReference type="PROSITE-ProRule" id="PRU00175"/>
    </source>
</evidence>
<evidence type="ECO:0000256" key="6">
    <source>
        <dbReference type="ARBA" id="ARBA00022692"/>
    </source>
</evidence>
<evidence type="ECO:0000256" key="4">
    <source>
        <dbReference type="ARBA" id="ARBA00012483"/>
    </source>
</evidence>
<dbReference type="GO" id="GO:0016567">
    <property type="term" value="P:protein ubiquitination"/>
    <property type="evidence" value="ECO:0007669"/>
    <property type="project" value="TreeGrafter"/>
</dbReference>
<feature type="region of interest" description="Disordered" evidence="14">
    <location>
        <begin position="148"/>
        <end position="178"/>
    </location>
</feature>
<evidence type="ECO:0000313" key="20">
    <source>
        <dbReference type="Proteomes" id="UP000639772"/>
    </source>
</evidence>
<keyword evidence="9" id="KW-0833">Ubl conjugation pathway</keyword>
<feature type="compositionally biased region" description="Gly residues" evidence="14">
    <location>
        <begin position="153"/>
        <end position="169"/>
    </location>
</feature>
<dbReference type="SUPFAM" id="SSF57850">
    <property type="entry name" value="RING/U-box"/>
    <property type="match status" value="1"/>
</dbReference>
<evidence type="ECO:0000256" key="2">
    <source>
        <dbReference type="ARBA" id="ARBA00004141"/>
    </source>
</evidence>
<evidence type="ECO:0000313" key="18">
    <source>
        <dbReference type="EMBL" id="KAG0453936.1"/>
    </source>
</evidence>
<keyword evidence="8 13" id="KW-0863">Zinc-finger</keyword>
<accession>A0A835PHI0</accession>
<evidence type="ECO:0000313" key="19">
    <source>
        <dbReference type="Proteomes" id="UP000636800"/>
    </source>
</evidence>
<dbReference type="Proteomes" id="UP000639772">
    <property type="component" value="Unassembled WGS sequence"/>
</dbReference>
<keyword evidence="6 15" id="KW-0812">Transmembrane</keyword>
<comment type="catalytic activity">
    <reaction evidence="1">
        <text>S-ubiquitinyl-[E2 ubiquitin-conjugating enzyme]-L-cysteine + [acceptor protein]-L-lysine = [E2 ubiquitin-conjugating enzyme]-L-cysteine + N(6)-ubiquitinyl-[acceptor protein]-L-lysine.</text>
        <dbReference type="EC" id="2.3.2.27"/>
    </reaction>
</comment>
<dbReference type="AlphaFoldDB" id="A0A835PHI0"/>
<dbReference type="InterPro" id="IPR013083">
    <property type="entry name" value="Znf_RING/FYVE/PHD"/>
</dbReference>
<dbReference type="GO" id="GO:0006511">
    <property type="term" value="P:ubiquitin-dependent protein catabolic process"/>
    <property type="evidence" value="ECO:0007669"/>
    <property type="project" value="TreeGrafter"/>
</dbReference>
<dbReference type="EMBL" id="JADCNL010000014">
    <property type="protein sequence ID" value="KAG0452832.1"/>
    <property type="molecule type" value="Genomic_DNA"/>
</dbReference>
<evidence type="ECO:0000256" key="14">
    <source>
        <dbReference type="SAM" id="MobiDB-lite"/>
    </source>
</evidence>
<organism evidence="18 20">
    <name type="scientific">Vanilla planifolia</name>
    <name type="common">Vanilla</name>
    <dbReference type="NCBI Taxonomy" id="51239"/>
    <lineage>
        <taxon>Eukaryota</taxon>
        <taxon>Viridiplantae</taxon>
        <taxon>Streptophyta</taxon>
        <taxon>Embryophyta</taxon>
        <taxon>Tracheophyta</taxon>
        <taxon>Spermatophyta</taxon>
        <taxon>Magnoliopsida</taxon>
        <taxon>Liliopsida</taxon>
        <taxon>Asparagales</taxon>
        <taxon>Orchidaceae</taxon>
        <taxon>Vanilloideae</taxon>
        <taxon>Vanilleae</taxon>
        <taxon>Vanilla</taxon>
    </lineage>
</organism>
<dbReference type="EC" id="2.3.2.27" evidence="4"/>
<evidence type="ECO:0000256" key="5">
    <source>
        <dbReference type="ARBA" id="ARBA00022679"/>
    </source>
</evidence>
<dbReference type="PROSITE" id="PS50089">
    <property type="entry name" value="ZF_RING_2"/>
    <property type="match status" value="1"/>
</dbReference>
<dbReference type="SMART" id="SM00184">
    <property type="entry name" value="RING"/>
    <property type="match status" value="1"/>
</dbReference>
<name>A0A835PHI0_VANPL</name>
<comment type="subcellular location">
    <subcellularLocation>
        <location evidence="2">Membrane</location>
        <topology evidence="2">Multi-pass membrane protein</topology>
    </subcellularLocation>
</comment>
<evidence type="ECO:0000256" key="11">
    <source>
        <dbReference type="ARBA" id="ARBA00022989"/>
    </source>
</evidence>
<dbReference type="CDD" id="cd16467">
    <property type="entry name" value="RING-H2_RNF6-like"/>
    <property type="match status" value="1"/>
</dbReference>
<comment type="caution">
    <text evidence="18">The sequence shown here is derived from an EMBL/GenBank/DDBJ whole genome shotgun (WGS) entry which is preliminary data.</text>
</comment>
<keyword evidence="19" id="KW-1185">Reference proteome</keyword>
<gene>
    <name evidence="18" type="ORF">HPP92_025240</name>
    <name evidence="17" type="ORF">HPP92_025496</name>
</gene>
<evidence type="ECO:0000256" key="1">
    <source>
        <dbReference type="ARBA" id="ARBA00000900"/>
    </source>
</evidence>
<evidence type="ECO:0000256" key="3">
    <source>
        <dbReference type="ARBA" id="ARBA00004906"/>
    </source>
</evidence>
<evidence type="ECO:0000256" key="10">
    <source>
        <dbReference type="ARBA" id="ARBA00022833"/>
    </source>
</evidence>
<evidence type="ECO:0000256" key="12">
    <source>
        <dbReference type="ARBA" id="ARBA00023136"/>
    </source>
</evidence>